<feature type="transmembrane region" description="Helical" evidence="1">
    <location>
        <begin position="122"/>
        <end position="143"/>
    </location>
</feature>
<keyword evidence="1" id="KW-0812">Transmembrane</keyword>
<dbReference type="PANTHER" id="PTHR43471">
    <property type="entry name" value="ABC TRANSPORTER PERMEASE"/>
    <property type="match status" value="1"/>
</dbReference>
<organism evidence="2 3">
    <name type="scientific">Armatimonas rosea</name>
    <dbReference type="NCBI Taxonomy" id="685828"/>
    <lineage>
        <taxon>Bacteria</taxon>
        <taxon>Bacillati</taxon>
        <taxon>Armatimonadota</taxon>
        <taxon>Armatimonadia</taxon>
        <taxon>Armatimonadales</taxon>
        <taxon>Armatimonadaceae</taxon>
        <taxon>Armatimonas</taxon>
    </lineage>
</organism>
<proteinExistence type="predicted"/>
<feature type="transmembrane region" description="Helical" evidence="1">
    <location>
        <begin position="222"/>
        <end position="240"/>
    </location>
</feature>
<gene>
    <name evidence="2" type="ORF">HNQ39_005388</name>
</gene>
<dbReference type="PANTHER" id="PTHR43471:SF10">
    <property type="entry name" value="SLL1107 PROTEIN"/>
    <property type="match status" value="1"/>
</dbReference>
<comment type="caution">
    <text evidence="2">The sequence shown here is derived from an EMBL/GenBank/DDBJ whole genome shotgun (WGS) entry which is preliminary data.</text>
</comment>
<dbReference type="Proteomes" id="UP000520814">
    <property type="component" value="Unassembled WGS sequence"/>
</dbReference>
<feature type="transmembrane region" description="Helical" evidence="1">
    <location>
        <begin position="86"/>
        <end position="110"/>
    </location>
</feature>
<feature type="transmembrane region" description="Helical" evidence="1">
    <location>
        <begin position="40"/>
        <end position="59"/>
    </location>
</feature>
<accession>A0A7W9W973</accession>
<evidence type="ECO:0000256" key="1">
    <source>
        <dbReference type="SAM" id="Phobius"/>
    </source>
</evidence>
<keyword evidence="3" id="KW-1185">Reference proteome</keyword>
<name>A0A7W9W973_ARMRO</name>
<dbReference type="GO" id="GO:0005886">
    <property type="term" value="C:plasma membrane"/>
    <property type="evidence" value="ECO:0007669"/>
    <property type="project" value="UniProtKB-SubCell"/>
</dbReference>
<dbReference type="GO" id="GO:0140359">
    <property type="term" value="F:ABC-type transporter activity"/>
    <property type="evidence" value="ECO:0007669"/>
    <property type="project" value="InterPro"/>
</dbReference>
<keyword evidence="1" id="KW-0472">Membrane</keyword>
<dbReference type="Pfam" id="PF12679">
    <property type="entry name" value="ABC2_membrane_2"/>
    <property type="match status" value="1"/>
</dbReference>
<sequence length="245" mass="27373">MRKKILNAFLMVGFAMLVLTFAFQQFAPRQELTLVKGMGLGIISMAALLITVILSINLIPTEIERRTIYTILSKPVRRHEFLLGKYFGAASTIFVNVGLMGIAFVFAIILKQRGLDVGALNMLKGVWMIYCQMALLSAVAIFFSTFLSPLVNFFLTFSLFIIGNLSSFTMDLAKNTQNVLAKGFFTIVHYVVPNFGNFNYTNPLVQVNVQVKSEAALLTQNTIYAVVYATVLLILSILVFDRREV</sequence>
<feature type="transmembrane region" description="Helical" evidence="1">
    <location>
        <begin position="150"/>
        <end position="170"/>
    </location>
</feature>
<dbReference type="EMBL" id="JACHGW010000007">
    <property type="protein sequence ID" value="MBB6053553.1"/>
    <property type="molecule type" value="Genomic_DNA"/>
</dbReference>
<evidence type="ECO:0000313" key="2">
    <source>
        <dbReference type="EMBL" id="MBB6053553.1"/>
    </source>
</evidence>
<keyword evidence="1" id="KW-1133">Transmembrane helix</keyword>
<dbReference type="AlphaFoldDB" id="A0A7W9W973"/>
<reference evidence="2 3" key="1">
    <citation type="submission" date="2020-08" db="EMBL/GenBank/DDBJ databases">
        <title>Genomic Encyclopedia of Type Strains, Phase IV (KMG-IV): sequencing the most valuable type-strain genomes for metagenomic binning, comparative biology and taxonomic classification.</title>
        <authorList>
            <person name="Goeker M."/>
        </authorList>
    </citation>
    <scope>NUCLEOTIDE SEQUENCE [LARGE SCALE GENOMIC DNA]</scope>
    <source>
        <strain evidence="2 3">DSM 23562</strain>
    </source>
</reference>
<protein>
    <submittedName>
        <fullName evidence="2">ABC-type transport system involved in multi-copper enzyme maturation permease subunit</fullName>
    </submittedName>
</protein>
<evidence type="ECO:0000313" key="3">
    <source>
        <dbReference type="Proteomes" id="UP000520814"/>
    </source>
</evidence>